<evidence type="ECO:0000256" key="2">
    <source>
        <dbReference type="SAM" id="MobiDB-lite"/>
    </source>
</evidence>
<organism evidence="5 6">
    <name type="scientific">Tilletia indica</name>
    <dbReference type="NCBI Taxonomy" id="43049"/>
    <lineage>
        <taxon>Eukaryota</taxon>
        <taxon>Fungi</taxon>
        <taxon>Dikarya</taxon>
        <taxon>Basidiomycota</taxon>
        <taxon>Ustilaginomycotina</taxon>
        <taxon>Exobasidiomycetes</taxon>
        <taxon>Tilletiales</taxon>
        <taxon>Tilletiaceae</taxon>
        <taxon>Tilletia</taxon>
    </lineage>
</organism>
<feature type="compositionally biased region" description="Acidic residues" evidence="2">
    <location>
        <begin position="164"/>
        <end position="181"/>
    </location>
</feature>
<feature type="region of interest" description="Disordered" evidence="2">
    <location>
        <begin position="543"/>
        <end position="679"/>
    </location>
</feature>
<proteinExistence type="predicted"/>
<dbReference type="PANTHER" id="PTHR48125">
    <property type="entry name" value="LP07818P1"/>
    <property type="match status" value="1"/>
</dbReference>
<feature type="compositionally biased region" description="Polar residues" evidence="2">
    <location>
        <begin position="610"/>
        <end position="623"/>
    </location>
</feature>
<feature type="domain" description="Hpc2-related" evidence="3">
    <location>
        <begin position="380"/>
        <end position="422"/>
    </location>
</feature>
<dbReference type="InterPro" id="IPR014840">
    <property type="entry name" value="HRD"/>
</dbReference>
<feature type="domain" description="Ubinuclein middle" evidence="4">
    <location>
        <begin position="731"/>
        <end position="985"/>
    </location>
</feature>
<feature type="compositionally biased region" description="Low complexity" evidence="2">
    <location>
        <begin position="859"/>
        <end position="868"/>
    </location>
</feature>
<reference evidence="5" key="1">
    <citation type="submission" date="2016-04" db="EMBL/GenBank/DDBJ databases">
        <authorList>
            <person name="Nguyen H.D."/>
            <person name="Samba Siva P."/>
            <person name="Cullis J."/>
            <person name="Levesque C.A."/>
            <person name="Hambleton S."/>
        </authorList>
    </citation>
    <scope>NUCLEOTIDE SEQUENCE</scope>
    <source>
        <strain evidence="5">DAOMC 236416</strain>
    </source>
</reference>
<feature type="region of interest" description="Disordered" evidence="2">
    <location>
        <begin position="1"/>
        <end position="249"/>
    </location>
</feature>
<feature type="compositionally biased region" description="Basic and acidic residues" evidence="2">
    <location>
        <begin position="53"/>
        <end position="65"/>
    </location>
</feature>
<reference evidence="5" key="2">
    <citation type="journal article" date="2019" name="IMA Fungus">
        <title>Genome sequencing and comparison of five Tilletia species to identify candidate genes for the detection of regulated species infecting wheat.</title>
        <authorList>
            <person name="Nguyen H.D.T."/>
            <person name="Sultana T."/>
            <person name="Kesanakurti P."/>
            <person name="Hambleton S."/>
        </authorList>
    </citation>
    <scope>NUCLEOTIDE SEQUENCE</scope>
    <source>
        <strain evidence="5">DAOMC 236416</strain>
    </source>
</reference>
<dbReference type="AlphaFoldDB" id="A0A177TGY0"/>
<feature type="region of interest" description="Disordered" evidence="2">
    <location>
        <begin position="374"/>
        <end position="404"/>
    </location>
</feature>
<evidence type="ECO:0008006" key="7">
    <source>
        <dbReference type="Google" id="ProtNLM"/>
    </source>
</evidence>
<protein>
    <recommendedName>
        <fullName evidence="7">Ubinuclein middle domain-containing protein</fullName>
    </recommendedName>
</protein>
<evidence type="ECO:0000256" key="1">
    <source>
        <dbReference type="ARBA" id="ARBA00022553"/>
    </source>
</evidence>
<dbReference type="PANTHER" id="PTHR48125:SF10">
    <property type="entry name" value="OS12G0136300 PROTEIN"/>
    <property type="match status" value="1"/>
</dbReference>
<accession>A0A177TGY0</accession>
<sequence>MSDVAAAVTGIDSTAAAPSSSPPMSSDSPQVIDDPSLDKEAASETASAPAPDVDPKAKGKRKAPELIDLEEEDEDDDDDEEDDEDDDEDDEDDDDDEDDEDDDDDSENDEEMEEEQNLNDGLDASNIIEARPKRKAASKIADYTSEEAIRKAGVAPNDEGAAGGEDEDADATYMDEADEGDPTGNGDPADPSEPPLKKRRPLSTPSREPGPKPAPPRPTIRIKMFKTQGSTSASQGAVPPPPVESEDDPETYIMEIPHIMLEEMRAIDHPWATWVDETQKAAQDSVKAAEEKAEEEKQQELERRKFNAAARDAAAAAAAAASAETEAGASSGGALDPPSGPGAPALPGGGDNSDLPPHLAALLARHQEKAVVPALIPRKRGKKREAYDVNDPFVDDSEAPVEEPTQFVQPKNSGFYVCIGDVEVFRTAQQKVGRRRGGAAGAAAGAAANGTGGAKGKAAAAPAKTAAAPAAAAAAAGGVPNGAAEPKSGKVTQSALASSAKQAGAAGAMDMLLAMRAKQTGLTVSEHVAAGIQRPVAPSTGAAAVNASAGPSRSVSVSGTPVEGALPGAAGVNSSETNSRRQSEGSRMQPIPVDDSTDDESKGAVLVTGASANATGDTSNAKQRAQRDRSPVKTLAANESSSSIGLRRTPRRSASTTENKNGTAPAIAQTPEPSGSKAMAMPGGAVVAAAPDISISITGTPGGAGDTSTLIANGTPSGSNGKKNRYPCLPVHPKLAQAFQELRAVVAKEPFEVKTKFPSYLKPPLVRTAKLALELGEYNDNFFNWLPTIFPYNRFTMMKLTKREFFEAHTAYYRDLQEENLATFKKLIDKSLPVQKKEYEQALKRWQDAGGADGGKAGPNGASAAGNGDRSSPLTPAVAGTSTAAAGGGPEEQDEEEGPEAAAGKAEGGNGEEPVKRWRWDEEMRAHLHTCITAENAMVELHNEKMSLENANKTASEIARRKALYKRISMFWNEEGWVNTSAISREYTRTKTRYEKQAARAAEDAL</sequence>
<feature type="compositionally biased region" description="Acidic residues" evidence="2">
    <location>
        <begin position="67"/>
        <end position="117"/>
    </location>
</feature>
<feature type="compositionally biased region" description="Basic and acidic residues" evidence="2">
    <location>
        <begin position="287"/>
        <end position="305"/>
    </location>
</feature>
<evidence type="ECO:0000259" key="4">
    <source>
        <dbReference type="Pfam" id="PF14075"/>
    </source>
</evidence>
<dbReference type="InterPro" id="IPR026947">
    <property type="entry name" value="UBN_middle_dom"/>
</dbReference>
<feature type="compositionally biased region" description="Low complexity" evidence="2">
    <location>
        <begin position="308"/>
        <end position="346"/>
    </location>
</feature>
<name>A0A177TGY0_9BASI</name>
<dbReference type="Proteomes" id="UP000077521">
    <property type="component" value="Unassembled WGS sequence"/>
</dbReference>
<feature type="compositionally biased region" description="Polar residues" evidence="2">
    <location>
        <begin position="652"/>
        <end position="662"/>
    </location>
</feature>
<evidence type="ECO:0000259" key="3">
    <source>
        <dbReference type="Pfam" id="PF08729"/>
    </source>
</evidence>
<dbReference type="Pfam" id="PF14075">
    <property type="entry name" value="UBN_AB"/>
    <property type="match status" value="1"/>
</dbReference>
<feature type="region of interest" description="Disordered" evidence="2">
    <location>
        <begin position="848"/>
        <end position="915"/>
    </location>
</feature>
<dbReference type="Pfam" id="PF08729">
    <property type="entry name" value="HUN"/>
    <property type="match status" value="1"/>
</dbReference>
<keyword evidence="6" id="KW-1185">Reference proteome</keyword>
<gene>
    <name evidence="5" type="ORF">A4X13_0g6699</name>
</gene>
<evidence type="ECO:0000313" key="5">
    <source>
        <dbReference type="EMBL" id="KAE8244289.1"/>
    </source>
</evidence>
<comment type="caution">
    <text evidence="5">The sequence shown here is derived from an EMBL/GenBank/DDBJ whole genome shotgun (WGS) entry which is preliminary data.</text>
</comment>
<feature type="region of interest" description="Disordered" evidence="2">
    <location>
        <begin position="278"/>
        <end position="357"/>
    </location>
</feature>
<dbReference type="EMBL" id="LWDF02000679">
    <property type="protein sequence ID" value="KAE8244289.1"/>
    <property type="molecule type" value="Genomic_DNA"/>
</dbReference>
<evidence type="ECO:0000313" key="6">
    <source>
        <dbReference type="Proteomes" id="UP000077521"/>
    </source>
</evidence>
<feature type="compositionally biased region" description="Low complexity" evidence="2">
    <location>
        <begin position="13"/>
        <end position="29"/>
    </location>
</feature>
<keyword evidence="1" id="KW-0597">Phosphoprotein</keyword>
<feature type="compositionally biased region" description="Polar residues" evidence="2">
    <location>
        <begin position="549"/>
        <end position="559"/>
    </location>
</feature>